<evidence type="ECO:0008006" key="3">
    <source>
        <dbReference type="Google" id="ProtNLM"/>
    </source>
</evidence>
<dbReference type="AlphaFoldDB" id="K7YT93"/>
<evidence type="ECO:0000313" key="1">
    <source>
        <dbReference type="EMBL" id="AFX99819.1"/>
    </source>
</evidence>
<dbReference type="PATRIC" id="fig|1069642.3.peg.106"/>
<accession>K7YT93</accession>
<proteinExistence type="predicted"/>
<evidence type="ECO:0000313" key="2">
    <source>
        <dbReference type="Proteomes" id="UP000010074"/>
    </source>
</evidence>
<name>K7YT93_BDEBC</name>
<dbReference type="Proteomes" id="UP000010074">
    <property type="component" value="Chromosome"/>
</dbReference>
<gene>
    <name evidence="1" type="ORF">Bdt_0110</name>
</gene>
<dbReference type="GeneID" id="93011267"/>
<reference evidence="1 2" key="1">
    <citation type="journal article" date="2012" name="BMC Genomics">
        <title>Genome analysis of a simultaneously predatory and prey-independent, novel Bdellovibrio bacteriovorus from the River Tiber, supports in silico predictions of both ancient and recent lateral gene transfer from diverse bacteria.</title>
        <authorList>
            <person name="Hobley L."/>
            <person name="Lerner T.R."/>
            <person name="Williams L.E."/>
            <person name="Lambert C."/>
            <person name="Till R."/>
            <person name="Milner D.S."/>
            <person name="Basford S.M."/>
            <person name="Capeness M.J."/>
            <person name="Fenton A.K."/>
            <person name="Atterbury R.J."/>
            <person name="Harris M.A."/>
            <person name="Sockett R.E."/>
        </authorList>
    </citation>
    <scope>NUCLEOTIDE SEQUENCE [LARGE SCALE GENOMIC DNA]</scope>
    <source>
        <strain evidence="1 2">Tiberius</strain>
    </source>
</reference>
<dbReference type="KEGG" id="bbat:Bdt_0110"/>
<protein>
    <recommendedName>
        <fullName evidence="3">Flp2 protein</fullName>
    </recommendedName>
</protein>
<dbReference type="RefSeq" id="WP_011162732.1">
    <property type="nucleotide sequence ID" value="NC_019567.1"/>
</dbReference>
<sequence>MTVEYVLLLFATFFFILKAFMTAPAEAFKTSGPRLGARIEQQLTTGAGFKPIDGNHIGWDGETR</sequence>
<organism evidence="1 2">
    <name type="scientific">Bdellovibrio bacteriovorus str. Tiberius</name>
    <dbReference type="NCBI Taxonomy" id="1069642"/>
    <lineage>
        <taxon>Bacteria</taxon>
        <taxon>Pseudomonadati</taxon>
        <taxon>Bdellovibrionota</taxon>
        <taxon>Bdellovibrionia</taxon>
        <taxon>Bdellovibrionales</taxon>
        <taxon>Pseudobdellovibrionaceae</taxon>
        <taxon>Bdellovibrio</taxon>
    </lineage>
</organism>
<dbReference type="HOGENOM" id="CLU_2876746_0_0_7"/>
<dbReference type="STRING" id="1069642.Bdt_0110"/>
<dbReference type="EMBL" id="CP002930">
    <property type="protein sequence ID" value="AFX99819.1"/>
    <property type="molecule type" value="Genomic_DNA"/>
</dbReference>
<dbReference type="OrthoDB" id="5296751at2"/>